<dbReference type="OrthoDB" id="6119954at2759"/>
<dbReference type="AlphaFoldDB" id="A0A8H7RU56"/>
<proteinExistence type="inferred from homology"/>
<dbReference type="InterPro" id="IPR052030">
    <property type="entry name" value="Peptidase_M20/M20A_hydrolases"/>
</dbReference>
<organism evidence="2 3">
    <name type="scientific">Circinella minor</name>
    <dbReference type="NCBI Taxonomy" id="1195481"/>
    <lineage>
        <taxon>Eukaryota</taxon>
        <taxon>Fungi</taxon>
        <taxon>Fungi incertae sedis</taxon>
        <taxon>Mucoromycota</taxon>
        <taxon>Mucoromycotina</taxon>
        <taxon>Mucoromycetes</taxon>
        <taxon>Mucorales</taxon>
        <taxon>Lichtheimiaceae</taxon>
        <taxon>Circinella</taxon>
    </lineage>
</organism>
<dbReference type="PANTHER" id="PTHR30575:SF0">
    <property type="entry name" value="XAA-ARG DIPEPTIDASE"/>
    <property type="match status" value="1"/>
</dbReference>
<dbReference type="SUPFAM" id="SSF53187">
    <property type="entry name" value="Zn-dependent exopeptidases"/>
    <property type="match status" value="1"/>
</dbReference>
<dbReference type="InterPro" id="IPR002933">
    <property type="entry name" value="Peptidase_M20"/>
</dbReference>
<dbReference type="PANTHER" id="PTHR30575">
    <property type="entry name" value="PEPTIDASE M20"/>
    <property type="match status" value="1"/>
</dbReference>
<dbReference type="GO" id="GO:0016805">
    <property type="term" value="F:dipeptidase activity"/>
    <property type="evidence" value="ECO:0007669"/>
    <property type="project" value="TreeGrafter"/>
</dbReference>
<sequence>MNSTVDKVITDTINGLDSELREISLKIHENPELGEHEYKASRLLTEYLENKGFQVTRGPAGMPTAFIAEYSNGEGRRVGFCSEYDALPGVGHACGHNLIAVSGLACAIATKALLEQNLIKGSVVLYGTPAEESTSGKIQFVQHNEIKSRVDFAMMLHPGPSNGMFMKLLALDMLKVEFFGKASHAGMKPWDGINALDAFMQGWNNIAMLRQQTLTSNRIHGIVLEGGKSVS</sequence>
<name>A0A8H7RU56_9FUNG</name>
<evidence type="ECO:0000256" key="1">
    <source>
        <dbReference type="ARBA" id="ARBA00006247"/>
    </source>
</evidence>
<dbReference type="Proteomes" id="UP000646827">
    <property type="component" value="Unassembled WGS sequence"/>
</dbReference>
<evidence type="ECO:0000313" key="3">
    <source>
        <dbReference type="Proteomes" id="UP000646827"/>
    </source>
</evidence>
<dbReference type="Gene3D" id="3.30.70.360">
    <property type="match status" value="1"/>
</dbReference>
<evidence type="ECO:0000313" key="2">
    <source>
        <dbReference type="EMBL" id="KAG2217859.1"/>
    </source>
</evidence>
<dbReference type="Pfam" id="PF01546">
    <property type="entry name" value="Peptidase_M20"/>
    <property type="match status" value="1"/>
</dbReference>
<protein>
    <recommendedName>
        <fullName evidence="4">Amidohydrolase</fullName>
    </recommendedName>
</protein>
<comment type="similarity">
    <text evidence="1">Belongs to the peptidase M20A family.</text>
</comment>
<keyword evidence="3" id="KW-1185">Reference proteome</keyword>
<dbReference type="EMBL" id="JAEPRB010000267">
    <property type="protein sequence ID" value="KAG2217859.1"/>
    <property type="molecule type" value="Genomic_DNA"/>
</dbReference>
<dbReference type="InterPro" id="IPR036264">
    <property type="entry name" value="Bact_exopeptidase_dim_dom"/>
</dbReference>
<evidence type="ECO:0008006" key="4">
    <source>
        <dbReference type="Google" id="ProtNLM"/>
    </source>
</evidence>
<accession>A0A8H7RU56</accession>
<dbReference type="SUPFAM" id="SSF55031">
    <property type="entry name" value="Bacterial exopeptidase dimerisation domain"/>
    <property type="match status" value="1"/>
</dbReference>
<dbReference type="Gene3D" id="3.40.630.10">
    <property type="entry name" value="Zn peptidases"/>
    <property type="match status" value="1"/>
</dbReference>
<comment type="caution">
    <text evidence="2">The sequence shown here is derived from an EMBL/GenBank/DDBJ whole genome shotgun (WGS) entry which is preliminary data.</text>
</comment>
<gene>
    <name evidence="2" type="ORF">INT45_012774</name>
</gene>
<reference evidence="2 3" key="1">
    <citation type="submission" date="2020-12" db="EMBL/GenBank/DDBJ databases">
        <title>Metabolic potential, ecology and presence of endohyphal bacteria is reflected in genomic diversity of Mucoromycotina.</title>
        <authorList>
            <person name="Muszewska A."/>
            <person name="Okrasinska A."/>
            <person name="Steczkiewicz K."/>
            <person name="Drgas O."/>
            <person name="Orlowska M."/>
            <person name="Perlinska-Lenart U."/>
            <person name="Aleksandrzak-Piekarczyk T."/>
            <person name="Szatraj K."/>
            <person name="Zielenkiewicz U."/>
            <person name="Pilsyk S."/>
            <person name="Malc E."/>
            <person name="Mieczkowski P."/>
            <person name="Kruszewska J.S."/>
            <person name="Biernat P."/>
            <person name="Pawlowska J."/>
        </authorList>
    </citation>
    <scope>NUCLEOTIDE SEQUENCE [LARGE SCALE GENOMIC DNA]</scope>
    <source>
        <strain evidence="2 3">CBS 142.35</strain>
    </source>
</reference>